<feature type="transmembrane region" description="Helical" evidence="6">
    <location>
        <begin position="355"/>
        <end position="377"/>
    </location>
</feature>
<keyword evidence="3 6" id="KW-0812">Transmembrane</keyword>
<dbReference type="Pfam" id="PF07690">
    <property type="entry name" value="MFS_1"/>
    <property type="match status" value="1"/>
</dbReference>
<keyword evidence="5 6" id="KW-0472">Membrane</keyword>
<feature type="transmembrane region" description="Helical" evidence="6">
    <location>
        <begin position="73"/>
        <end position="92"/>
    </location>
</feature>
<feature type="domain" description="Major facilitator superfamily (MFS) profile" evidence="7">
    <location>
        <begin position="1"/>
        <end position="496"/>
    </location>
</feature>
<evidence type="ECO:0000256" key="4">
    <source>
        <dbReference type="ARBA" id="ARBA00022989"/>
    </source>
</evidence>
<dbReference type="GO" id="GO:0022857">
    <property type="term" value="F:transmembrane transporter activity"/>
    <property type="evidence" value="ECO:0007669"/>
    <property type="project" value="InterPro"/>
</dbReference>
<feature type="transmembrane region" description="Helical" evidence="6">
    <location>
        <begin position="296"/>
        <end position="316"/>
    </location>
</feature>
<feature type="transmembrane region" description="Helical" evidence="6">
    <location>
        <begin position="474"/>
        <end position="491"/>
    </location>
</feature>
<dbReference type="GO" id="GO:0012505">
    <property type="term" value="C:endomembrane system"/>
    <property type="evidence" value="ECO:0007669"/>
    <property type="project" value="UniProtKB-SubCell"/>
</dbReference>
<dbReference type="PANTHER" id="PTHR23501">
    <property type="entry name" value="MAJOR FACILITATOR SUPERFAMILY"/>
    <property type="match status" value="1"/>
</dbReference>
<dbReference type="KEGG" id="aiq:Azoinq_00675"/>
<dbReference type="GO" id="GO:0005886">
    <property type="term" value="C:plasma membrane"/>
    <property type="evidence" value="ECO:0007669"/>
    <property type="project" value="TreeGrafter"/>
</dbReference>
<evidence type="ECO:0000256" key="1">
    <source>
        <dbReference type="ARBA" id="ARBA00004127"/>
    </source>
</evidence>
<evidence type="ECO:0000256" key="5">
    <source>
        <dbReference type="ARBA" id="ARBA00023136"/>
    </source>
</evidence>
<gene>
    <name evidence="8" type="ORF">Azoinq_00675</name>
</gene>
<evidence type="ECO:0000259" key="7">
    <source>
        <dbReference type="PROSITE" id="PS50850"/>
    </source>
</evidence>
<keyword evidence="4 6" id="KW-1133">Transmembrane helix</keyword>
<sequence>MQVTLLQLITIHCLVVIEYLQNISIAFAASYIMGGISAAPEEFSLAAAAYASTAIFMVVQHQFWVERLGYRRFVRYSHIIYALGACLCALSNTPGEFIFARVIQGLGGATFFTAARLLVNHFCMGKERILGIRFFASGLLLGSSLAPLLGAWLVSNWGWQSLFWAMAPILAVSLTLCELTLPGKLDKSETRSSAHLGGLLCLVAGAIAIQYAQERSQYDLFSQPLHLWIIGLLGVAGVLAFIRIEWHRSQPLIAYQSLMNTRFAVGMGLYFLLFVVANANNYILPVFIEKGLGFDVPSAGWIISVTSLVGVPIMFFQTSALARFLPSLRVMLIATFGLLVLFAIGLSQVSEQGNLGALTLPLLAFSAFTSLGLGYAAQSSFSAVDPTAFSHAYQTKNVIRELANSGGISMATMVLQSRSTVHYARLTEQVNPYNPWYQPALDQLQQVLGSQGAAIAKLGAILSQQATFMACIDYFRLTVLIALAAMAMLWFQRVLK</sequence>
<dbReference type="InterPro" id="IPR020846">
    <property type="entry name" value="MFS_dom"/>
</dbReference>
<keyword evidence="2" id="KW-0813">Transport</keyword>
<feature type="transmembrane region" description="Helical" evidence="6">
    <location>
        <begin position="328"/>
        <end position="349"/>
    </location>
</feature>
<keyword evidence="9" id="KW-1185">Reference proteome</keyword>
<feature type="transmembrane region" description="Helical" evidence="6">
    <location>
        <begin position="131"/>
        <end position="155"/>
    </location>
</feature>
<evidence type="ECO:0000256" key="2">
    <source>
        <dbReference type="ARBA" id="ARBA00022448"/>
    </source>
</evidence>
<proteinExistence type="predicted"/>
<dbReference type="PROSITE" id="PS50850">
    <property type="entry name" value="MFS"/>
    <property type="match status" value="1"/>
</dbReference>
<dbReference type="InterPro" id="IPR011701">
    <property type="entry name" value="MFS"/>
</dbReference>
<evidence type="ECO:0000313" key="8">
    <source>
        <dbReference type="EMBL" id="QWT49168.1"/>
    </source>
</evidence>
<protein>
    <submittedName>
        <fullName evidence="8">MFS transporter</fullName>
    </submittedName>
</protein>
<dbReference type="Proteomes" id="UP000683428">
    <property type="component" value="Chromosome"/>
</dbReference>
<reference evidence="8" key="1">
    <citation type="submission" date="2020-11" db="EMBL/GenBank/DDBJ databases">
        <title>Azospira inquinata sp. nov.</title>
        <authorList>
            <person name="Moe W.M."/>
            <person name="Mikes M.C."/>
        </authorList>
    </citation>
    <scope>NUCLEOTIDE SEQUENCE</scope>
    <source>
        <strain evidence="8">Azo-3</strain>
    </source>
</reference>
<evidence type="ECO:0000256" key="6">
    <source>
        <dbReference type="SAM" id="Phobius"/>
    </source>
</evidence>
<feature type="transmembrane region" description="Helical" evidence="6">
    <location>
        <begin position="44"/>
        <end position="61"/>
    </location>
</feature>
<evidence type="ECO:0000256" key="3">
    <source>
        <dbReference type="ARBA" id="ARBA00022692"/>
    </source>
</evidence>
<feature type="transmembrane region" description="Helical" evidence="6">
    <location>
        <begin position="193"/>
        <end position="213"/>
    </location>
</feature>
<dbReference type="RefSeq" id="WP_216127913.1">
    <property type="nucleotide sequence ID" value="NZ_CP064782.1"/>
</dbReference>
<feature type="transmembrane region" description="Helical" evidence="6">
    <location>
        <begin position="98"/>
        <end position="119"/>
    </location>
</feature>
<feature type="transmembrane region" description="Helical" evidence="6">
    <location>
        <begin position="161"/>
        <end position="181"/>
    </location>
</feature>
<accession>A0A975SMN7</accession>
<organism evidence="8 9">
    <name type="scientific">Azospira inquinata</name>
    <dbReference type="NCBI Taxonomy" id="2785627"/>
    <lineage>
        <taxon>Bacteria</taxon>
        <taxon>Pseudomonadati</taxon>
        <taxon>Pseudomonadota</taxon>
        <taxon>Betaproteobacteria</taxon>
        <taxon>Rhodocyclales</taxon>
        <taxon>Rhodocyclaceae</taxon>
        <taxon>Azospira</taxon>
    </lineage>
</organism>
<feature type="transmembrane region" description="Helical" evidence="6">
    <location>
        <begin position="225"/>
        <end position="242"/>
    </location>
</feature>
<feature type="transmembrane region" description="Helical" evidence="6">
    <location>
        <begin position="263"/>
        <end position="284"/>
    </location>
</feature>
<dbReference type="PANTHER" id="PTHR23501:SF191">
    <property type="entry name" value="VACUOLAR BASIC AMINO ACID TRANSPORTER 4"/>
    <property type="match status" value="1"/>
</dbReference>
<evidence type="ECO:0000313" key="9">
    <source>
        <dbReference type="Proteomes" id="UP000683428"/>
    </source>
</evidence>
<comment type="subcellular location">
    <subcellularLocation>
        <location evidence="1">Endomembrane system</location>
        <topology evidence="1">Multi-pass membrane protein</topology>
    </subcellularLocation>
</comment>
<name>A0A975SMN7_9RHOO</name>
<dbReference type="AlphaFoldDB" id="A0A975SMN7"/>
<dbReference type="EMBL" id="CP064782">
    <property type="protein sequence ID" value="QWT49168.1"/>
    <property type="molecule type" value="Genomic_DNA"/>
</dbReference>